<dbReference type="InterPro" id="IPR036259">
    <property type="entry name" value="MFS_trans_sf"/>
</dbReference>
<dbReference type="Proteomes" id="UP000681720">
    <property type="component" value="Unassembled WGS sequence"/>
</dbReference>
<evidence type="ECO:0000313" key="9">
    <source>
        <dbReference type="EMBL" id="CAF2079685.1"/>
    </source>
</evidence>
<dbReference type="PANTHER" id="PTHR10924:SF6">
    <property type="entry name" value="SOLUTE CARRIER FAMILY 49 MEMBER A3"/>
    <property type="match status" value="1"/>
</dbReference>
<feature type="transmembrane region" description="Helical" evidence="5">
    <location>
        <begin position="145"/>
        <end position="166"/>
    </location>
</feature>
<dbReference type="Gene3D" id="1.20.1250.20">
    <property type="entry name" value="MFS general substrate transporter like domains"/>
    <property type="match status" value="2"/>
</dbReference>
<reference evidence="8" key="1">
    <citation type="submission" date="2021-02" db="EMBL/GenBank/DDBJ databases">
        <authorList>
            <person name="Nowell W R."/>
        </authorList>
    </citation>
    <scope>NUCLEOTIDE SEQUENCE</scope>
</reference>
<feature type="transmembrane region" description="Helical" evidence="5">
    <location>
        <begin position="233"/>
        <end position="250"/>
    </location>
</feature>
<feature type="transmembrane region" description="Helical" evidence="5">
    <location>
        <begin position="109"/>
        <end position="133"/>
    </location>
</feature>
<feature type="transmembrane region" description="Helical" evidence="5">
    <location>
        <begin position="298"/>
        <end position="317"/>
    </location>
</feature>
<gene>
    <name evidence="10" type="ORF">BYL167_LOCUS17366</name>
    <name evidence="7" type="ORF">CJN711_LOCUS17605</name>
    <name evidence="11" type="ORF">GIL414_LOCUS16251</name>
    <name evidence="8" type="ORF">KQP761_LOCUS16692</name>
    <name evidence="9" type="ORF">MBJ925_LOCUS18254</name>
    <name evidence="12" type="ORF">SMN809_LOCUS54238</name>
</gene>
<organism evidence="8 13">
    <name type="scientific">Rotaria magnacalcarata</name>
    <dbReference type="NCBI Taxonomy" id="392030"/>
    <lineage>
        <taxon>Eukaryota</taxon>
        <taxon>Metazoa</taxon>
        <taxon>Spiralia</taxon>
        <taxon>Gnathifera</taxon>
        <taxon>Rotifera</taxon>
        <taxon>Eurotatoria</taxon>
        <taxon>Bdelloidea</taxon>
        <taxon>Philodinida</taxon>
        <taxon>Philodinidae</taxon>
        <taxon>Rotaria</taxon>
    </lineage>
</organism>
<feature type="transmembrane region" description="Helical" evidence="5">
    <location>
        <begin position="12"/>
        <end position="37"/>
    </location>
</feature>
<accession>A0A815VKJ8</accession>
<dbReference type="EMBL" id="CAJNOW010008430">
    <property type="protein sequence ID" value="CAF1536938.1"/>
    <property type="molecule type" value="Genomic_DNA"/>
</dbReference>
<dbReference type="GO" id="GO:0022857">
    <property type="term" value="F:transmembrane transporter activity"/>
    <property type="evidence" value="ECO:0007669"/>
    <property type="project" value="InterPro"/>
</dbReference>
<dbReference type="EMBL" id="CAJNRE010009133">
    <property type="protein sequence ID" value="CAF2079685.1"/>
    <property type="molecule type" value="Genomic_DNA"/>
</dbReference>
<comment type="caution">
    <text evidence="8">The sequence shown here is derived from an EMBL/GenBank/DDBJ whole genome shotgun (WGS) entry which is preliminary data.</text>
</comment>
<keyword evidence="2 5" id="KW-0812">Transmembrane</keyword>
<evidence type="ECO:0000256" key="5">
    <source>
        <dbReference type="SAM" id="Phobius"/>
    </source>
</evidence>
<dbReference type="EMBL" id="CAJOBJ010007373">
    <property type="protein sequence ID" value="CAF4084382.1"/>
    <property type="molecule type" value="Genomic_DNA"/>
</dbReference>
<dbReference type="EMBL" id="CAJOBH010006854">
    <property type="protein sequence ID" value="CAF4068287.1"/>
    <property type="molecule type" value="Genomic_DNA"/>
</dbReference>
<protein>
    <recommendedName>
        <fullName evidence="6">Major facilitator superfamily (MFS) profile domain-containing protein</fullName>
    </recommendedName>
</protein>
<evidence type="ECO:0000313" key="10">
    <source>
        <dbReference type="EMBL" id="CAF4068287.1"/>
    </source>
</evidence>
<proteinExistence type="predicted"/>
<evidence type="ECO:0000256" key="4">
    <source>
        <dbReference type="ARBA" id="ARBA00023136"/>
    </source>
</evidence>
<name>A0A815VKJ8_9BILA</name>
<sequence length="442" mass="49241">MDAIEVTHYRVYGIRWIQLIVFVLATFSNAITSITFAPIESETSKFYKITSAEVNSLAIVFLFLYPFGTILSIWLSRELSMRSTIIIGSILNLGVFIRLLSLSNRLNPYISLIIGQIFPAIAAPFFLNSTALFASRWFSPSQRDIATSICSMANPLGLAIGSLVPSLIITTNPSAREFFILLISESILVLLATFLIIIVFRSEPPTPPSSSEEHHQAINFKEDFINLMKNRQYLILLFGFSIGLALFNAITTLLEQLIEPQGYSSENAGIFGAIIIIAGLLNAFLAGFIMDKTHSYRLILKVLLIGACGSGIFFILILQPNKIYPLAVSIGLMGFFLLPLLPVSFECALESTYPIRPEWSTGLLMCFGNIIGGVFIFFIGYLIKLDSQYKHQHIFRPSTIFILCSFIISSLTLFIYKGPYLRLEAEEKSIQKSSINNSSNII</sequence>
<keyword evidence="3 5" id="KW-1133">Transmembrane helix</keyword>
<evidence type="ECO:0000313" key="8">
    <source>
        <dbReference type="EMBL" id="CAF1536938.1"/>
    </source>
</evidence>
<evidence type="ECO:0000313" key="11">
    <source>
        <dbReference type="EMBL" id="CAF4084382.1"/>
    </source>
</evidence>
<dbReference type="Pfam" id="PF07690">
    <property type="entry name" value="MFS_1"/>
    <property type="match status" value="1"/>
</dbReference>
<keyword evidence="4 5" id="KW-0472">Membrane</keyword>
<dbReference type="Proteomes" id="UP000663855">
    <property type="component" value="Unassembled WGS sequence"/>
</dbReference>
<dbReference type="AlphaFoldDB" id="A0A815VKJ8"/>
<evidence type="ECO:0000313" key="7">
    <source>
        <dbReference type="EMBL" id="CAF1314523.1"/>
    </source>
</evidence>
<comment type="subcellular location">
    <subcellularLocation>
        <location evidence="1">Membrane</location>
        <topology evidence="1">Multi-pass membrane protein</topology>
    </subcellularLocation>
</comment>
<dbReference type="InterPro" id="IPR049680">
    <property type="entry name" value="FLVCR1-2_SLC49-like"/>
</dbReference>
<dbReference type="Proteomes" id="UP000663834">
    <property type="component" value="Unassembled WGS sequence"/>
</dbReference>
<dbReference type="PROSITE" id="PS50850">
    <property type="entry name" value="MFS"/>
    <property type="match status" value="1"/>
</dbReference>
<dbReference type="InterPro" id="IPR020846">
    <property type="entry name" value="MFS_dom"/>
</dbReference>
<feature type="transmembrane region" description="Helical" evidence="5">
    <location>
        <begin position="57"/>
        <end position="76"/>
    </location>
</feature>
<dbReference type="Proteomes" id="UP000676336">
    <property type="component" value="Unassembled WGS sequence"/>
</dbReference>
<dbReference type="PANTHER" id="PTHR10924">
    <property type="entry name" value="MAJOR FACILITATOR SUPERFAMILY PROTEIN-RELATED"/>
    <property type="match status" value="1"/>
</dbReference>
<evidence type="ECO:0000256" key="3">
    <source>
        <dbReference type="ARBA" id="ARBA00022989"/>
    </source>
</evidence>
<evidence type="ECO:0000256" key="1">
    <source>
        <dbReference type="ARBA" id="ARBA00004141"/>
    </source>
</evidence>
<feature type="transmembrane region" description="Helical" evidence="5">
    <location>
        <begin position="395"/>
        <end position="416"/>
    </location>
</feature>
<feature type="domain" description="Major facilitator superfamily (MFS) profile" evidence="6">
    <location>
        <begin position="18"/>
        <end position="422"/>
    </location>
</feature>
<dbReference type="EMBL" id="CAJOBI010188618">
    <property type="protein sequence ID" value="CAF4953495.1"/>
    <property type="molecule type" value="Genomic_DNA"/>
</dbReference>
<feature type="transmembrane region" description="Helical" evidence="5">
    <location>
        <begin position="362"/>
        <end position="383"/>
    </location>
</feature>
<feature type="transmembrane region" description="Helical" evidence="5">
    <location>
        <begin position="83"/>
        <end position="103"/>
    </location>
</feature>
<dbReference type="Proteomes" id="UP000663824">
    <property type="component" value="Unassembled WGS sequence"/>
</dbReference>
<dbReference type="OrthoDB" id="422206at2759"/>
<dbReference type="GO" id="GO:0016020">
    <property type="term" value="C:membrane"/>
    <property type="evidence" value="ECO:0007669"/>
    <property type="project" value="UniProtKB-SubCell"/>
</dbReference>
<dbReference type="SUPFAM" id="SSF103473">
    <property type="entry name" value="MFS general substrate transporter"/>
    <property type="match status" value="1"/>
</dbReference>
<evidence type="ECO:0000313" key="13">
    <source>
        <dbReference type="Proteomes" id="UP000663834"/>
    </source>
</evidence>
<dbReference type="Proteomes" id="UP000681967">
    <property type="component" value="Unassembled WGS sequence"/>
</dbReference>
<evidence type="ECO:0000256" key="2">
    <source>
        <dbReference type="ARBA" id="ARBA00022692"/>
    </source>
</evidence>
<evidence type="ECO:0000313" key="12">
    <source>
        <dbReference type="EMBL" id="CAF4953495.1"/>
    </source>
</evidence>
<dbReference type="InterPro" id="IPR011701">
    <property type="entry name" value="MFS"/>
</dbReference>
<dbReference type="EMBL" id="CAJNOV010008215">
    <property type="protein sequence ID" value="CAF1314523.1"/>
    <property type="molecule type" value="Genomic_DNA"/>
</dbReference>
<feature type="transmembrane region" description="Helical" evidence="5">
    <location>
        <begin position="178"/>
        <end position="200"/>
    </location>
</feature>
<feature type="transmembrane region" description="Helical" evidence="5">
    <location>
        <begin position="270"/>
        <end position="289"/>
    </location>
</feature>
<evidence type="ECO:0000259" key="6">
    <source>
        <dbReference type="PROSITE" id="PS50850"/>
    </source>
</evidence>
<feature type="transmembrane region" description="Helical" evidence="5">
    <location>
        <begin position="323"/>
        <end position="341"/>
    </location>
</feature>